<organism evidence="6 7">
    <name type="scientific">Acer negundo</name>
    <name type="common">Box elder</name>
    <dbReference type="NCBI Taxonomy" id="4023"/>
    <lineage>
        <taxon>Eukaryota</taxon>
        <taxon>Viridiplantae</taxon>
        <taxon>Streptophyta</taxon>
        <taxon>Embryophyta</taxon>
        <taxon>Tracheophyta</taxon>
        <taxon>Spermatophyta</taxon>
        <taxon>Magnoliopsida</taxon>
        <taxon>eudicotyledons</taxon>
        <taxon>Gunneridae</taxon>
        <taxon>Pentapetalae</taxon>
        <taxon>rosids</taxon>
        <taxon>malvids</taxon>
        <taxon>Sapindales</taxon>
        <taxon>Sapindaceae</taxon>
        <taxon>Hippocastanoideae</taxon>
        <taxon>Acereae</taxon>
        <taxon>Acer</taxon>
    </lineage>
</organism>
<keyword evidence="1" id="KW-0812">Transmembrane</keyword>
<reference evidence="6" key="2">
    <citation type="submission" date="2023-02" db="EMBL/GenBank/DDBJ databases">
        <authorList>
            <person name="Swenson N.G."/>
            <person name="Wegrzyn J.L."/>
            <person name="Mcevoy S.L."/>
        </authorList>
    </citation>
    <scope>NUCLEOTIDE SEQUENCE</scope>
    <source>
        <strain evidence="6">91603</strain>
        <tissue evidence="6">Leaf</tissue>
    </source>
</reference>
<dbReference type="GO" id="GO:0016020">
    <property type="term" value="C:membrane"/>
    <property type="evidence" value="ECO:0007669"/>
    <property type="project" value="InterPro"/>
</dbReference>
<dbReference type="GO" id="GO:0042626">
    <property type="term" value="F:ATPase-coupled transmembrane transporter activity"/>
    <property type="evidence" value="ECO:0007669"/>
    <property type="project" value="TreeGrafter"/>
</dbReference>
<gene>
    <name evidence="6" type="ORF">LWI28_023632</name>
</gene>
<keyword evidence="4" id="KW-1133">Transmembrane helix</keyword>
<dbReference type="SUPFAM" id="SSF90123">
    <property type="entry name" value="ABC transporter transmembrane region"/>
    <property type="match status" value="1"/>
</dbReference>
<evidence type="ECO:0000313" key="7">
    <source>
        <dbReference type="Proteomes" id="UP001064489"/>
    </source>
</evidence>
<protein>
    <submittedName>
        <fullName evidence="6">Uncharacterized protein</fullName>
    </submittedName>
</protein>
<keyword evidence="5" id="KW-0472">Membrane</keyword>
<dbReference type="EMBL" id="JAJSOW010000104">
    <property type="protein sequence ID" value="KAI9170169.1"/>
    <property type="molecule type" value="Genomic_DNA"/>
</dbReference>
<dbReference type="Proteomes" id="UP001064489">
    <property type="component" value="Chromosome 7"/>
</dbReference>
<reference evidence="6" key="1">
    <citation type="journal article" date="2022" name="Plant J.">
        <title>Strategies of tolerance reflected in two North American maple genomes.</title>
        <authorList>
            <person name="McEvoy S.L."/>
            <person name="Sezen U.U."/>
            <person name="Trouern-Trend A."/>
            <person name="McMahon S.M."/>
            <person name="Schaberg P.G."/>
            <person name="Yang J."/>
            <person name="Wegrzyn J.L."/>
            <person name="Swenson N.G."/>
        </authorList>
    </citation>
    <scope>NUCLEOTIDE SEQUENCE</scope>
    <source>
        <strain evidence="6">91603</strain>
    </source>
</reference>
<dbReference type="GO" id="GO:0005524">
    <property type="term" value="F:ATP binding"/>
    <property type="evidence" value="ECO:0007669"/>
    <property type="project" value="UniProtKB-KW"/>
</dbReference>
<dbReference type="Gene3D" id="1.20.1560.10">
    <property type="entry name" value="ABC transporter type 1, transmembrane domain"/>
    <property type="match status" value="1"/>
</dbReference>
<dbReference type="PANTHER" id="PTHR24223">
    <property type="entry name" value="ATP-BINDING CASSETTE SUB-FAMILY C"/>
    <property type="match status" value="1"/>
</dbReference>
<dbReference type="PANTHER" id="PTHR24223:SF222">
    <property type="entry name" value="OS01G0902100 PROTEIN"/>
    <property type="match status" value="1"/>
</dbReference>
<evidence type="ECO:0000256" key="4">
    <source>
        <dbReference type="ARBA" id="ARBA00022989"/>
    </source>
</evidence>
<dbReference type="InterPro" id="IPR050173">
    <property type="entry name" value="ABC_transporter_C-like"/>
</dbReference>
<accession>A0AAD5IMV4</accession>
<evidence type="ECO:0000256" key="5">
    <source>
        <dbReference type="ARBA" id="ARBA00023136"/>
    </source>
</evidence>
<evidence type="ECO:0000313" key="6">
    <source>
        <dbReference type="EMBL" id="KAI9170169.1"/>
    </source>
</evidence>
<keyword evidence="3" id="KW-0067">ATP-binding</keyword>
<dbReference type="AlphaFoldDB" id="A0AAD5IMV4"/>
<dbReference type="InterPro" id="IPR036640">
    <property type="entry name" value="ABC1_TM_sf"/>
</dbReference>
<proteinExistence type="predicted"/>
<evidence type="ECO:0000256" key="3">
    <source>
        <dbReference type="ARBA" id="ARBA00022840"/>
    </source>
</evidence>
<comment type="caution">
    <text evidence="6">The sequence shown here is derived from an EMBL/GenBank/DDBJ whole genome shotgun (WGS) entry which is preliminary data.</text>
</comment>
<keyword evidence="7" id="KW-1185">Reference proteome</keyword>
<name>A0AAD5IMV4_ACENE</name>
<evidence type="ECO:0000256" key="1">
    <source>
        <dbReference type="ARBA" id="ARBA00022692"/>
    </source>
</evidence>
<evidence type="ECO:0000256" key="2">
    <source>
        <dbReference type="ARBA" id="ARBA00022741"/>
    </source>
</evidence>
<keyword evidence="2" id="KW-0547">Nucleotide-binding</keyword>
<sequence length="92" mass="10696">MYFVSSSSWLESPYGIRLIIFSTARELPRMVGIRKAPISHHFSESISGAATIRCFNQEDRFLRRSLSVIDDYPRIAFHNSGTMEWLANQWKN</sequence>